<name>A0A640TVE7_STRNI</name>
<reference evidence="2 3" key="1">
    <citation type="submission" date="2019-12" db="EMBL/GenBank/DDBJ databases">
        <title>Whole genome shotgun sequence of Streptomyces libani subsp. libani NBRC 13452.</title>
        <authorList>
            <person name="Ichikawa N."/>
            <person name="Kimura A."/>
            <person name="Kitahashi Y."/>
            <person name="Komaki H."/>
            <person name="Tamura T."/>
        </authorList>
    </citation>
    <scope>NUCLEOTIDE SEQUENCE [LARGE SCALE GENOMIC DNA]</scope>
    <source>
        <strain evidence="2 3">NBRC 13452</strain>
    </source>
</reference>
<dbReference type="Gene3D" id="3.30.70.100">
    <property type="match status" value="1"/>
</dbReference>
<sequence length="81" mass="8360">MSKETGNLMPAYVIGNIDVLNEEAGLAYASVAQKSILSHGGRYLVAGPTPDRCGPAAALPVSSSDCRQVWSPGSAQSSCSY</sequence>
<dbReference type="InterPro" id="IPR011008">
    <property type="entry name" value="Dimeric_a/b-barrel"/>
</dbReference>
<proteinExistence type="predicted"/>
<evidence type="ECO:0000259" key="1">
    <source>
        <dbReference type="Pfam" id="PF07045"/>
    </source>
</evidence>
<dbReference type="EMBL" id="BLIP01000003">
    <property type="protein sequence ID" value="GFE27130.1"/>
    <property type="molecule type" value="Genomic_DNA"/>
</dbReference>
<dbReference type="InterPro" id="IPR010753">
    <property type="entry name" value="DUF1330"/>
</dbReference>
<feature type="domain" description="DUF1330" evidence="1">
    <location>
        <begin position="10"/>
        <end position="51"/>
    </location>
</feature>
<dbReference type="SUPFAM" id="SSF54909">
    <property type="entry name" value="Dimeric alpha+beta barrel"/>
    <property type="match status" value="1"/>
</dbReference>
<organism evidence="2 3">
    <name type="scientific">Streptomyces nigrescens</name>
    <dbReference type="NCBI Taxonomy" id="1920"/>
    <lineage>
        <taxon>Bacteria</taxon>
        <taxon>Bacillati</taxon>
        <taxon>Actinomycetota</taxon>
        <taxon>Actinomycetes</taxon>
        <taxon>Kitasatosporales</taxon>
        <taxon>Streptomycetaceae</taxon>
        <taxon>Streptomyces</taxon>
    </lineage>
</organism>
<protein>
    <recommendedName>
        <fullName evidence="1">DUF1330 domain-containing protein</fullName>
    </recommendedName>
</protein>
<dbReference type="AlphaFoldDB" id="A0A640TVE7"/>
<accession>A0A640TVE7</accession>
<comment type="caution">
    <text evidence="2">The sequence shown here is derived from an EMBL/GenBank/DDBJ whole genome shotgun (WGS) entry which is preliminary data.</text>
</comment>
<gene>
    <name evidence="2" type="ORF">Sliba_75830</name>
</gene>
<evidence type="ECO:0000313" key="3">
    <source>
        <dbReference type="Proteomes" id="UP000429552"/>
    </source>
</evidence>
<dbReference type="Proteomes" id="UP000429552">
    <property type="component" value="Unassembled WGS sequence"/>
</dbReference>
<evidence type="ECO:0000313" key="2">
    <source>
        <dbReference type="EMBL" id="GFE27130.1"/>
    </source>
</evidence>
<dbReference type="Pfam" id="PF07045">
    <property type="entry name" value="DUF1330"/>
    <property type="match status" value="1"/>
</dbReference>